<dbReference type="OrthoDB" id="9801684at2"/>
<evidence type="ECO:0000259" key="2">
    <source>
        <dbReference type="Pfam" id="PF13635"/>
    </source>
</evidence>
<dbReference type="Pfam" id="PF13173">
    <property type="entry name" value="AAA_14"/>
    <property type="match status" value="1"/>
</dbReference>
<name>A0A178IQJ0_9BACT</name>
<dbReference type="PANTHER" id="PTHR43566:SF1">
    <property type="entry name" value="AAA+ ATPASE DOMAIN-CONTAINING PROTEIN"/>
    <property type="match status" value="1"/>
</dbReference>
<protein>
    <submittedName>
        <fullName evidence="3">Uncharacterized protein</fullName>
    </submittedName>
</protein>
<feature type="domain" description="DUF4143" evidence="2">
    <location>
        <begin position="154"/>
        <end position="222"/>
    </location>
</feature>
<sequence>MNWDNLDDRRLLLSGPAAIAGTLRLDQLQKKISVATLDELHKYPKWKSLLKGFFDTHGKKVRLIVTGSSRLDVFRRGGDSLMGRYLLYRMHPWTVAECLYTDLPLDPIRQPQEISGEDWDALWVHGGFPEPFIKRDPRFTRRWAALRHEQLSREDLREVTQVQDLGTIELLMRLLGGRSGQQLVYANLAHETGVSLNTIKRWIDLLGRLHYGFLIRPWFKNVT</sequence>
<evidence type="ECO:0000313" key="4">
    <source>
        <dbReference type="Proteomes" id="UP000078486"/>
    </source>
</evidence>
<comment type="caution">
    <text evidence="3">The sequence shown here is derived from an EMBL/GenBank/DDBJ whole genome shotgun (WGS) entry which is preliminary data.</text>
</comment>
<dbReference type="RefSeq" id="WP_068768752.1">
    <property type="nucleotide sequence ID" value="NZ_CP109796.1"/>
</dbReference>
<accession>A0A178IQJ0</accession>
<dbReference type="Pfam" id="PF13635">
    <property type="entry name" value="DUF4143"/>
    <property type="match status" value="1"/>
</dbReference>
<dbReference type="EMBL" id="LRRQ01000024">
    <property type="protein sequence ID" value="OAM91516.1"/>
    <property type="molecule type" value="Genomic_DNA"/>
</dbReference>
<gene>
    <name evidence="3" type="ORF">AW736_02780</name>
</gene>
<keyword evidence="4" id="KW-1185">Reference proteome</keyword>
<dbReference type="PANTHER" id="PTHR43566">
    <property type="entry name" value="CONSERVED PROTEIN"/>
    <property type="match status" value="1"/>
</dbReference>
<feature type="domain" description="AAA" evidence="1">
    <location>
        <begin position="22"/>
        <end position="99"/>
    </location>
</feature>
<reference evidence="3 4" key="1">
    <citation type="submission" date="2016-01" db="EMBL/GenBank/DDBJ databases">
        <title>High potential of lignocellulose degradation of a new Verrucomicrobia species.</title>
        <authorList>
            <person name="Wang Y."/>
            <person name="Shi Y."/>
            <person name="Qiu Z."/>
            <person name="Liu S."/>
            <person name="Yang H."/>
        </authorList>
    </citation>
    <scope>NUCLEOTIDE SEQUENCE [LARGE SCALE GENOMIC DNA]</scope>
    <source>
        <strain evidence="3 4">TSB47</strain>
    </source>
</reference>
<dbReference type="InterPro" id="IPR025420">
    <property type="entry name" value="DUF4143"/>
</dbReference>
<dbReference type="AlphaFoldDB" id="A0A178IQJ0"/>
<dbReference type="Proteomes" id="UP000078486">
    <property type="component" value="Unassembled WGS sequence"/>
</dbReference>
<dbReference type="STRING" id="1184151.AW736_02780"/>
<dbReference type="InterPro" id="IPR041682">
    <property type="entry name" value="AAA_14"/>
</dbReference>
<evidence type="ECO:0000259" key="1">
    <source>
        <dbReference type="Pfam" id="PF13173"/>
    </source>
</evidence>
<evidence type="ECO:0000313" key="3">
    <source>
        <dbReference type="EMBL" id="OAM91516.1"/>
    </source>
</evidence>
<proteinExistence type="predicted"/>
<organism evidence="3 4">
    <name type="scientific">Termitidicoccus mucosus</name>
    <dbReference type="NCBI Taxonomy" id="1184151"/>
    <lineage>
        <taxon>Bacteria</taxon>
        <taxon>Pseudomonadati</taxon>
        <taxon>Verrucomicrobiota</taxon>
        <taxon>Opitutia</taxon>
        <taxon>Opitutales</taxon>
        <taxon>Opitutaceae</taxon>
        <taxon>Termitidicoccus</taxon>
    </lineage>
</organism>